<gene>
    <name evidence="3" type="ORF">BO94DRAFT_428907</name>
</gene>
<keyword evidence="1" id="KW-0472">Membrane</keyword>
<dbReference type="Proteomes" id="UP000246702">
    <property type="component" value="Unassembled WGS sequence"/>
</dbReference>
<keyword evidence="1" id="KW-1133">Transmembrane helix</keyword>
<proteinExistence type="predicted"/>
<feature type="non-terminal residue" evidence="3">
    <location>
        <position position="117"/>
    </location>
</feature>
<evidence type="ECO:0000313" key="3">
    <source>
        <dbReference type="EMBL" id="PWY93046.1"/>
    </source>
</evidence>
<keyword evidence="1" id="KW-0812">Transmembrane</keyword>
<organism evidence="3 4">
    <name type="scientific">Aspergillus sclerotioniger CBS 115572</name>
    <dbReference type="NCBI Taxonomy" id="1450535"/>
    <lineage>
        <taxon>Eukaryota</taxon>
        <taxon>Fungi</taxon>
        <taxon>Dikarya</taxon>
        <taxon>Ascomycota</taxon>
        <taxon>Pezizomycotina</taxon>
        <taxon>Eurotiomycetes</taxon>
        <taxon>Eurotiomycetidae</taxon>
        <taxon>Eurotiales</taxon>
        <taxon>Aspergillaceae</taxon>
        <taxon>Aspergillus</taxon>
        <taxon>Aspergillus subgen. Circumdati</taxon>
    </lineage>
</organism>
<dbReference type="OrthoDB" id="5363290at2759"/>
<dbReference type="RefSeq" id="XP_025469807.1">
    <property type="nucleotide sequence ID" value="XM_025607469.1"/>
</dbReference>
<dbReference type="PANTHER" id="PTHR42083">
    <property type="entry name" value="MARVEL DOMAIN-CONTAINING PROTEIN"/>
    <property type="match status" value="1"/>
</dbReference>
<protein>
    <recommendedName>
        <fullName evidence="5">MARVEL domain-containing protein</fullName>
    </recommendedName>
</protein>
<feature type="chain" id="PRO_5016241949" description="MARVEL domain-containing protein" evidence="2">
    <location>
        <begin position="25"/>
        <end position="117"/>
    </location>
</feature>
<dbReference type="GeneID" id="37109612"/>
<sequence length="117" mass="12598">ILRTAQLLLSTITAILYGIDLAHASNSNTHAEASWIYAEFVAVVSALTCIVHLFLPGGHPAWATFDGAILVLWVALVGAFGSLYLPVRAGVEDVDFTSSVTRMKVAVWVDIIGMVLW</sequence>
<dbReference type="PANTHER" id="PTHR42083:SF1">
    <property type="entry name" value="MARVEL DOMAIN-CONTAINING PROTEIN"/>
    <property type="match status" value="1"/>
</dbReference>
<evidence type="ECO:0000313" key="4">
    <source>
        <dbReference type="Proteomes" id="UP000246702"/>
    </source>
</evidence>
<dbReference type="AlphaFoldDB" id="A0A317X3A9"/>
<evidence type="ECO:0000256" key="2">
    <source>
        <dbReference type="SAM" id="SignalP"/>
    </source>
</evidence>
<feature type="transmembrane region" description="Helical" evidence="1">
    <location>
        <begin position="34"/>
        <end position="55"/>
    </location>
</feature>
<name>A0A317X3A9_9EURO</name>
<keyword evidence="4" id="KW-1185">Reference proteome</keyword>
<comment type="caution">
    <text evidence="3">The sequence shown here is derived from an EMBL/GenBank/DDBJ whole genome shotgun (WGS) entry which is preliminary data.</text>
</comment>
<reference evidence="3 4" key="1">
    <citation type="submission" date="2016-12" db="EMBL/GenBank/DDBJ databases">
        <title>The genomes of Aspergillus section Nigri reveals drivers in fungal speciation.</title>
        <authorList>
            <consortium name="DOE Joint Genome Institute"/>
            <person name="Vesth T.C."/>
            <person name="Nybo J."/>
            <person name="Theobald S."/>
            <person name="Brandl J."/>
            <person name="Frisvad J.C."/>
            <person name="Nielsen K.F."/>
            <person name="Lyhne E.K."/>
            <person name="Kogle M.E."/>
            <person name="Kuo A."/>
            <person name="Riley R."/>
            <person name="Clum A."/>
            <person name="Nolan M."/>
            <person name="Lipzen A."/>
            <person name="Salamov A."/>
            <person name="Henrissat B."/>
            <person name="Wiebenga A."/>
            <person name="De Vries R.P."/>
            <person name="Grigoriev I.V."/>
            <person name="Mortensen U.H."/>
            <person name="Andersen M.R."/>
            <person name="Baker S.E."/>
        </authorList>
    </citation>
    <scope>NUCLEOTIDE SEQUENCE [LARGE SCALE GENOMIC DNA]</scope>
    <source>
        <strain evidence="3 4">CBS 115572</strain>
    </source>
</reference>
<feature type="non-terminal residue" evidence="3">
    <location>
        <position position="1"/>
    </location>
</feature>
<keyword evidence="2" id="KW-0732">Signal</keyword>
<feature type="transmembrane region" description="Helical" evidence="1">
    <location>
        <begin position="67"/>
        <end position="87"/>
    </location>
</feature>
<evidence type="ECO:0008006" key="5">
    <source>
        <dbReference type="Google" id="ProtNLM"/>
    </source>
</evidence>
<feature type="signal peptide" evidence="2">
    <location>
        <begin position="1"/>
        <end position="24"/>
    </location>
</feature>
<dbReference type="EMBL" id="MSFK01000007">
    <property type="protein sequence ID" value="PWY93046.1"/>
    <property type="molecule type" value="Genomic_DNA"/>
</dbReference>
<accession>A0A317X3A9</accession>
<evidence type="ECO:0000256" key="1">
    <source>
        <dbReference type="SAM" id="Phobius"/>
    </source>
</evidence>